<evidence type="ECO:0000256" key="4">
    <source>
        <dbReference type="ARBA" id="ARBA00023002"/>
    </source>
</evidence>
<dbReference type="Gene3D" id="3.40.30.20">
    <property type="match status" value="2"/>
</dbReference>
<keyword evidence="2" id="KW-0285">Flavoprotein</keyword>
<dbReference type="InterPro" id="IPR036188">
    <property type="entry name" value="FAD/NAD-bd_sf"/>
</dbReference>
<dbReference type="Pfam" id="PF07976">
    <property type="entry name" value="Phe_hydrox_dim"/>
    <property type="match status" value="1"/>
</dbReference>
<dbReference type="SUPFAM" id="SSF51905">
    <property type="entry name" value="FAD/NAD(P)-binding domain"/>
    <property type="match status" value="1"/>
</dbReference>
<dbReference type="PANTHER" id="PTHR43004">
    <property type="entry name" value="TRK SYSTEM POTASSIUM UPTAKE PROTEIN"/>
    <property type="match status" value="1"/>
</dbReference>
<accession>A0A8H6RDD2</accession>
<evidence type="ECO:0000259" key="5">
    <source>
        <dbReference type="Pfam" id="PF01494"/>
    </source>
</evidence>
<dbReference type="Proteomes" id="UP000660729">
    <property type="component" value="Unassembled WGS sequence"/>
</dbReference>
<evidence type="ECO:0000259" key="6">
    <source>
        <dbReference type="Pfam" id="PF07976"/>
    </source>
</evidence>
<comment type="caution">
    <text evidence="7">The sequence shown here is derived from an EMBL/GenBank/DDBJ whole genome shotgun (WGS) entry which is preliminary data.</text>
</comment>
<dbReference type="PRINTS" id="PR00420">
    <property type="entry name" value="RNGMNOXGNASE"/>
</dbReference>
<dbReference type="AlphaFoldDB" id="A0A8H6RDD2"/>
<evidence type="ECO:0000256" key="1">
    <source>
        <dbReference type="ARBA" id="ARBA00007801"/>
    </source>
</evidence>
<proteinExistence type="inferred from homology"/>
<evidence type="ECO:0000256" key="2">
    <source>
        <dbReference type="ARBA" id="ARBA00022630"/>
    </source>
</evidence>
<protein>
    <submittedName>
        <fullName evidence="7">Phenol hydroxylase</fullName>
    </submittedName>
</protein>
<keyword evidence="3" id="KW-0274">FAD</keyword>
<keyword evidence="4" id="KW-0560">Oxidoreductase</keyword>
<dbReference type="PANTHER" id="PTHR43004:SF5">
    <property type="entry name" value="FAD-BINDING DOMAIN-CONTAINING PROTEIN"/>
    <property type="match status" value="1"/>
</dbReference>
<comment type="similarity">
    <text evidence="1">Belongs to the PheA/TfdB FAD monooxygenase family.</text>
</comment>
<dbReference type="OrthoDB" id="3934931at2759"/>
<dbReference type="InterPro" id="IPR002938">
    <property type="entry name" value="FAD-bd"/>
</dbReference>
<dbReference type="GO" id="GO:0071949">
    <property type="term" value="F:FAD binding"/>
    <property type="evidence" value="ECO:0007669"/>
    <property type="project" value="InterPro"/>
</dbReference>
<name>A0A8H6RDD2_9PEZI</name>
<evidence type="ECO:0000256" key="3">
    <source>
        <dbReference type="ARBA" id="ARBA00022827"/>
    </source>
</evidence>
<dbReference type="EMBL" id="JABCIY010000204">
    <property type="protein sequence ID" value="KAF7188869.1"/>
    <property type="molecule type" value="Genomic_DNA"/>
</dbReference>
<dbReference type="Pfam" id="PF01494">
    <property type="entry name" value="FAD_binding_3"/>
    <property type="match status" value="1"/>
</dbReference>
<dbReference type="InterPro" id="IPR038220">
    <property type="entry name" value="PHOX_C_sf"/>
</dbReference>
<dbReference type="Gene3D" id="3.50.50.60">
    <property type="entry name" value="FAD/NAD(P)-binding domain"/>
    <property type="match status" value="3"/>
</dbReference>
<feature type="domain" description="Phenol hydroxylase-like C-terminal dimerisation" evidence="6">
    <location>
        <begin position="476"/>
        <end position="522"/>
    </location>
</feature>
<gene>
    <name evidence="7" type="ORF">HII31_09792</name>
</gene>
<dbReference type="InterPro" id="IPR036249">
    <property type="entry name" value="Thioredoxin-like_sf"/>
</dbReference>
<sequence length="559" mass="61253">MVKHHQVDVFISGAGPVGLVLAYQLTRLGITTFIIDAANKASPDFPMYGRACSLQPGTLEIFDRLELFDDLAQEAHRRGTQVQAPVKLLDFVLAEKAEDDHRITASCAGSNGEAIQVKARYIVGADGGGSTVRKLAGIPFVGEHKDQHWVRIDGIVKTNIPDARTGFGSFESRTYGPVLFVALDHGATRIGYVLTAELFEKYGMQMTQEQAVAEAKLAVAPFELEFEEVHWHTVYGIQQRVAETFVDRGRIILAGDAAHTHSSGAAQGMNTGMHDVSNLSWRLAGVIKHCFKPEVLQNYSEERRVIAQRLIEMDKTISQLIYGVKPKGFEDRPEEPSVLLREYFKSVGGFLSGFISYPANLLNDVTHAIPEIAILPGFRSEDVPLRKPGIGPTVTSTRLHELTRFDGKFKILVFAGKPTMSRDRLQILRKQIDEHDGRIAVAAEFLTIIAGGFEGAIDACLGMRKFGKGYFDVDYGAHWKYGVSQERGALVVLRPDGILGVSAPLDGFVDVVVPYFERLLMSTLAKQPLLHNVTAGVGELNIANESSLESGKPVNGIVA</sequence>
<dbReference type="GO" id="GO:0016709">
    <property type="term" value="F:oxidoreductase activity, acting on paired donors, with incorporation or reduction of molecular oxygen, NAD(P)H as one donor, and incorporation of one atom of oxygen"/>
    <property type="evidence" value="ECO:0007669"/>
    <property type="project" value="UniProtKB-ARBA"/>
</dbReference>
<organism evidence="7 8">
    <name type="scientific">Pseudocercospora fuligena</name>
    <dbReference type="NCBI Taxonomy" id="685502"/>
    <lineage>
        <taxon>Eukaryota</taxon>
        <taxon>Fungi</taxon>
        <taxon>Dikarya</taxon>
        <taxon>Ascomycota</taxon>
        <taxon>Pezizomycotina</taxon>
        <taxon>Dothideomycetes</taxon>
        <taxon>Dothideomycetidae</taxon>
        <taxon>Mycosphaerellales</taxon>
        <taxon>Mycosphaerellaceae</taxon>
        <taxon>Pseudocercospora</taxon>
    </lineage>
</organism>
<dbReference type="SUPFAM" id="SSF54373">
    <property type="entry name" value="FAD-linked reductases, C-terminal domain"/>
    <property type="match status" value="1"/>
</dbReference>
<dbReference type="InterPro" id="IPR050641">
    <property type="entry name" value="RIFMO-like"/>
</dbReference>
<keyword evidence="8" id="KW-1185">Reference proteome</keyword>
<feature type="domain" description="FAD-binding" evidence="5">
    <location>
        <begin position="68"/>
        <end position="312"/>
    </location>
</feature>
<evidence type="ECO:0000313" key="7">
    <source>
        <dbReference type="EMBL" id="KAF7188869.1"/>
    </source>
</evidence>
<evidence type="ECO:0000313" key="8">
    <source>
        <dbReference type="Proteomes" id="UP000660729"/>
    </source>
</evidence>
<reference evidence="7" key="1">
    <citation type="submission" date="2020-04" db="EMBL/GenBank/DDBJ databases">
        <title>Draft genome resource of the tomato pathogen Pseudocercospora fuligena.</title>
        <authorList>
            <person name="Zaccaron A."/>
        </authorList>
    </citation>
    <scope>NUCLEOTIDE SEQUENCE</scope>
    <source>
        <strain evidence="7">PF001</strain>
    </source>
</reference>
<dbReference type="InterPro" id="IPR012941">
    <property type="entry name" value="Phe_hydrox_C_dim_dom"/>
</dbReference>
<dbReference type="SUPFAM" id="SSF52833">
    <property type="entry name" value="Thioredoxin-like"/>
    <property type="match status" value="1"/>
</dbReference>